<evidence type="ECO:0000256" key="8">
    <source>
        <dbReference type="SAM" id="Phobius"/>
    </source>
</evidence>
<accession>A0A9X5BJE1</accession>
<dbReference type="AlphaFoldDB" id="A0A9X5BJE1"/>
<dbReference type="OrthoDB" id="9798064at2"/>
<feature type="transmembrane region" description="Helical" evidence="8">
    <location>
        <begin position="124"/>
        <end position="147"/>
    </location>
</feature>
<feature type="transmembrane region" description="Helical" evidence="8">
    <location>
        <begin position="159"/>
        <end position="182"/>
    </location>
</feature>
<keyword evidence="4" id="KW-1003">Cell membrane</keyword>
<name>A0A9X5BJE1_9FIRM</name>
<dbReference type="Gene3D" id="1.20.1530.20">
    <property type="match status" value="1"/>
</dbReference>
<comment type="similarity">
    <text evidence="2">Belongs to the auxin efflux carrier (TC 2.A.69) family.</text>
</comment>
<keyword evidence="6 8" id="KW-1133">Transmembrane helix</keyword>
<dbReference type="GO" id="GO:0005886">
    <property type="term" value="C:plasma membrane"/>
    <property type="evidence" value="ECO:0007669"/>
    <property type="project" value="UniProtKB-SubCell"/>
</dbReference>
<dbReference type="InterPro" id="IPR004776">
    <property type="entry name" value="Mem_transp_PIN-like"/>
</dbReference>
<evidence type="ECO:0000256" key="5">
    <source>
        <dbReference type="ARBA" id="ARBA00022692"/>
    </source>
</evidence>
<organism evidence="9 10">
    <name type="scientific">Parablautia muri</name>
    <dbReference type="NCBI Taxonomy" id="2320879"/>
    <lineage>
        <taxon>Bacteria</taxon>
        <taxon>Bacillati</taxon>
        <taxon>Bacillota</taxon>
        <taxon>Clostridia</taxon>
        <taxon>Lachnospirales</taxon>
        <taxon>Lachnospiraceae</taxon>
        <taxon>Parablautia</taxon>
    </lineage>
</organism>
<evidence type="ECO:0000256" key="1">
    <source>
        <dbReference type="ARBA" id="ARBA00004651"/>
    </source>
</evidence>
<gene>
    <name evidence="9" type="ORF">D5281_20315</name>
</gene>
<keyword evidence="3" id="KW-0813">Transport</keyword>
<dbReference type="RefSeq" id="WP_160561847.1">
    <property type="nucleotide sequence ID" value="NZ_QZDT01000053.1"/>
</dbReference>
<feature type="transmembrane region" description="Helical" evidence="8">
    <location>
        <begin position="252"/>
        <end position="276"/>
    </location>
</feature>
<keyword evidence="7 8" id="KW-0472">Membrane</keyword>
<evidence type="ECO:0000313" key="9">
    <source>
        <dbReference type="EMBL" id="NBJ94851.1"/>
    </source>
</evidence>
<dbReference type="InterPro" id="IPR038770">
    <property type="entry name" value="Na+/solute_symporter_sf"/>
</dbReference>
<comment type="subcellular location">
    <subcellularLocation>
        <location evidence="1">Cell membrane</location>
        <topology evidence="1">Multi-pass membrane protein</topology>
    </subcellularLocation>
</comment>
<dbReference type="Proteomes" id="UP001154420">
    <property type="component" value="Unassembled WGS sequence"/>
</dbReference>
<dbReference type="GO" id="GO:0055085">
    <property type="term" value="P:transmembrane transport"/>
    <property type="evidence" value="ECO:0007669"/>
    <property type="project" value="InterPro"/>
</dbReference>
<comment type="caution">
    <text evidence="9">The sequence shown here is derived from an EMBL/GenBank/DDBJ whole genome shotgun (WGS) entry which is preliminary data.</text>
</comment>
<feature type="transmembrane region" description="Helical" evidence="8">
    <location>
        <begin position="227"/>
        <end position="246"/>
    </location>
</feature>
<protein>
    <submittedName>
        <fullName evidence="9">AEC family transporter</fullName>
    </submittedName>
</protein>
<evidence type="ECO:0000256" key="4">
    <source>
        <dbReference type="ARBA" id="ARBA00022475"/>
    </source>
</evidence>
<evidence type="ECO:0000256" key="7">
    <source>
        <dbReference type="ARBA" id="ARBA00023136"/>
    </source>
</evidence>
<evidence type="ECO:0000256" key="2">
    <source>
        <dbReference type="ARBA" id="ARBA00010145"/>
    </source>
</evidence>
<feature type="transmembrane region" description="Helical" evidence="8">
    <location>
        <begin position="99"/>
        <end position="118"/>
    </location>
</feature>
<feature type="transmembrane region" description="Helical" evidence="8">
    <location>
        <begin position="288"/>
        <end position="307"/>
    </location>
</feature>
<evidence type="ECO:0000256" key="3">
    <source>
        <dbReference type="ARBA" id="ARBA00022448"/>
    </source>
</evidence>
<sequence length="308" mass="33503">MLLLQQMLVLFILMAIGYFCYKKSVITDEVSKKLSAIVVNIANPALVLTGCMGEEKMQGSELVQTLMIVVVMYAALLVLALFLPLLLQVEKRSQGTYRAMTVFSNIGFMGFPVISALYGNGALLYASLFMIPYNVLIYTYGISAISTEKKLQEKTVEKYALLGKVLNVGVVACLVSMIIYFFNIPLPDFVKTTVTNLSNLTAPLSMMIIGASLATIDLKKLFADGRLLLFSLIKLVIVPVLGVLLIRRFVSNEIICGVCMVMLATPVGSMTAMLAQQYDGDYEMASKGVALTTILSVATIPLVAAIVM</sequence>
<dbReference type="Pfam" id="PF03547">
    <property type="entry name" value="Mem_trans"/>
    <property type="match status" value="1"/>
</dbReference>
<dbReference type="PANTHER" id="PTHR36838:SF1">
    <property type="entry name" value="SLR1864 PROTEIN"/>
    <property type="match status" value="1"/>
</dbReference>
<keyword evidence="5 8" id="KW-0812">Transmembrane</keyword>
<proteinExistence type="inferred from homology"/>
<reference evidence="9" key="1">
    <citation type="submission" date="2018-09" db="EMBL/GenBank/DDBJ databases">
        <title>Murine metabolic-syndrome-specific gut microbial biobank.</title>
        <authorList>
            <person name="Liu C."/>
        </authorList>
    </citation>
    <scope>NUCLEOTIDE SEQUENCE</scope>
    <source>
        <strain evidence="9">D42-62</strain>
    </source>
</reference>
<evidence type="ECO:0000313" key="10">
    <source>
        <dbReference type="Proteomes" id="UP001154420"/>
    </source>
</evidence>
<dbReference type="EMBL" id="QZDT01000053">
    <property type="protein sequence ID" value="NBJ94851.1"/>
    <property type="molecule type" value="Genomic_DNA"/>
</dbReference>
<dbReference type="PANTHER" id="PTHR36838">
    <property type="entry name" value="AUXIN EFFLUX CARRIER FAMILY PROTEIN"/>
    <property type="match status" value="1"/>
</dbReference>
<feature type="transmembrane region" description="Helical" evidence="8">
    <location>
        <begin position="62"/>
        <end position="87"/>
    </location>
</feature>
<keyword evidence="10" id="KW-1185">Reference proteome</keyword>
<evidence type="ECO:0000256" key="6">
    <source>
        <dbReference type="ARBA" id="ARBA00022989"/>
    </source>
</evidence>